<dbReference type="GO" id="GO:0006310">
    <property type="term" value="P:DNA recombination"/>
    <property type="evidence" value="ECO:0007669"/>
    <property type="project" value="InterPro"/>
</dbReference>
<dbReference type="NCBIfam" id="NF041497">
    <property type="entry name" value="MobV"/>
    <property type="match status" value="1"/>
</dbReference>
<dbReference type="GO" id="GO:0003677">
    <property type="term" value="F:DNA binding"/>
    <property type="evidence" value="ECO:0007669"/>
    <property type="project" value="InterPro"/>
</dbReference>
<reference evidence="2 3" key="1">
    <citation type="submission" date="2019-05" db="EMBL/GenBank/DDBJ databases">
        <authorList>
            <person name="Qu J.-H."/>
        </authorList>
    </citation>
    <scope>NUCLEOTIDE SEQUENCE [LARGE SCALE GENOMIC DNA]</scope>
    <source>
        <strain evidence="2 3">NS28</strain>
    </source>
</reference>
<dbReference type="CDD" id="cd17242">
    <property type="entry name" value="MobM_relaxase"/>
    <property type="match status" value="1"/>
</dbReference>
<keyword evidence="3" id="KW-1185">Reference proteome</keyword>
<dbReference type="Pfam" id="PF01076">
    <property type="entry name" value="Mob_Pre"/>
    <property type="match status" value="1"/>
</dbReference>
<dbReference type="Proteomes" id="UP000323994">
    <property type="component" value="Unassembled WGS sequence"/>
</dbReference>
<feature type="region of interest" description="Disordered" evidence="1">
    <location>
        <begin position="487"/>
        <end position="507"/>
    </location>
</feature>
<dbReference type="InterPro" id="IPR001668">
    <property type="entry name" value="Mob_Pre"/>
</dbReference>
<comment type="caution">
    <text evidence="2">The sequence shown here is derived from an EMBL/GenBank/DDBJ whole genome shotgun (WGS) entry which is preliminary data.</text>
</comment>
<gene>
    <name evidence="2" type="ORF">FEM33_20495</name>
</gene>
<protein>
    <recommendedName>
        <fullName evidence="4">Mobilization protein</fullName>
    </recommendedName>
</protein>
<evidence type="ECO:0000313" key="3">
    <source>
        <dbReference type="Proteomes" id="UP000323994"/>
    </source>
</evidence>
<name>A0A5M8QP83_9BACT</name>
<dbReference type="AlphaFoldDB" id="A0A5M8QP83"/>
<evidence type="ECO:0008006" key="4">
    <source>
        <dbReference type="Google" id="ProtNLM"/>
    </source>
</evidence>
<organism evidence="2 3">
    <name type="scientific">Dyadobacter flavalbus</name>
    <dbReference type="NCBI Taxonomy" id="2579942"/>
    <lineage>
        <taxon>Bacteria</taxon>
        <taxon>Pseudomonadati</taxon>
        <taxon>Bacteroidota</taxon>
        <taxon>Cytophagia</taxon>
        <taxon>Cytophagales</taxon>
        <taxon>Spirosomataceae</taxon>
        <taxon>Dyadobacter</taxon>
    </lineage>
</organism>
<evidence type="ECO:0000313" key="2">
    <source>
        <dbReference type="EMBL" id="KAA6436830.1"/>
    </source>
</evidence>
<dbReference type="OrthoDB" id="8536512at2"/>
<accession>A0A5M8QP83</accession>
<feature type="compositionally biased region" description="Basic and acidic residues" evidence="1">
    <location>
        <begin position="487"/>
        <end position="499"/>
    </location>
</feature>
<evidence type="ECO:0000256" key="1">
    <source>
        <dbReference type="SAM" id="MobiDB-lite"/>
    </source>
</evidence>
<proteinExistence type="predicted"/>
<dbReference type="RefSeq" id="WP_139013863.1">
    <property type="nucleotide sequence ID" value="NZ_VBSN01000060.1"/>
</dbReference>
<dbReference type="Gene3D" id="3.30.930.30">
    <property type="match status" value="1"/>
</dbReference>
<sequence length="507" mass="57155">MAFAILRIKKMNNMGSIGGKDSHELRQRETLNADPEREQLNRQVIGTIAADDVKERLSSTGVAIRKDSVLAIDVFATASPEFFARNHPEDPACREFQRSLVDFLHKEFGEDNVVSLRAHHDETSPHWHATVVPIREKTIKVGRQVKTERTENRLCAKDWLGGDRHTLSKLQTRFADSMKHLGLERGIQGSQAKHVEVKQFYTLAQEVSNKVKSIQQHFPQIDPDRYIEKTAKPDLYDRLKPEEYAKESVKKAVSSLSSDIDKVNKTVSQAKQNELIKTAAPAINALAQKSGARQSQAERALLSLGYRLDQHGGLINIQEERKEAIKSTVLHVLSTCSSDQSFQDGLLKRGIELRMSKEDYEVIGKESHKVLLYKDGKGKSISARELGPEFMLSGVSRAIRANARVEQDREAIAKSKIAYETTIAKSFVQHKGSATEFSKYLKSLQPNDIEEISRKIGRDQGVIGVEYVRSRLQADINKNELQLAADRDKLRREGHDVGKKQGNNMRM</sequence>
<dbReference type="EMBL" id="VBSN01000060">
    <property type="protein sequence ID" value="KAA6436830.1"/>
    <property type="molecule type" value="Genomic_DNA"/>
</dbReference>